<dbReference type="AlphaFoldDB" id="A0A7G9YMD0"/>
<gene>
    <name evidence="1" type="ORF">CDCKMDEO_00009</name>
</gene>
<protein>
    <submittedName>
        <fullName evidence="1">Uncharacterized protein</fullName>
    </submittedName>
</protein>
<proteinExistence type="predicted"/>
<name>A0A7G9YMD0_9EURY</name>
<sequence>MHIECGRAGFLKVPDNFSVLRTIYMEMFIESPKNISLRVTQRLCLRHICNLTFGELKLPVLLSSQNTCRIANDNNAIEE</sequence>
<organism evidence="1">
    <name type="scientific">Candidatus Methanogaster sp. ANME-2c ERB4</name>
    <dbReference type="NCBI Taxonomy" id="2759911"/>
    <lineage>
        <taxon>Archaea</taxon>
        <taxon>Methanobacteriati</taxon>
        <taxon>Methanobacteriota</taxon>
        <taxon>Stenosarchaea group</taxon>
        <taxon>Methanomicrobia</taxon>
        <taxon>Methanosarcinales</taxon>
        <taxon>ANME-2 cluster</taxon>
        <taxon>Candidatus Methanogasteraceae</taxon>
        <taxon>Candidatus Methanogaster</taxon>
    </lineage>
</organism>
<evidence type="ECO:0000313" key="1">
    <source>
        <dbReference type="EMBL" id="QNO49164.1"/>
    </source>
</evidence>
<dbReference type="EMBL" id="MT631373">
    <property type="protein sequence ID" value="QNO49164.1"/>
    <property type="molecule type" value="Genomic_DNA"/>
</dbReference>
<accession>A0A7G9YMD0</accession>
<reference evidence="1" key="1">
    <citation type="submission" date="2020-06" db="EMBL/GenBank/DDBJ databases">
        <title>Unique genomic features of the anaerobic methanotrophic archaea.</title>
        <authorList>
            <person name="Chadwick G.L."/>
            <person name="Skennerton C.T."/>
            <person name="Laso-Perez R."/>
            <person name="Leu A.O."/>
            <person name="Speth D.R."/>
            <person name="Yu H."/>
            <person name="Morgan-Lang C."/>
            <person name="Hatzenpichler R."/>
            <person name="Goudeau D."/>
            <person name="Malmstrom R."/>
            <person name="Brazelton W.J."/>
            <person name="Woyke T."/>
            <person name="Hallam S.J."/>
            <person name="Tyson G.W."/>
            <person name="Wegener G."/>
            <person name="Boetius A."/>
            <person name="Orphan V."/>
        </authorList>
    </citation>
    <scope>NUCLEOTIDE SEQUENCE</scope>
</reference>